<dbReference type="STRING" id="89784.SAMN04489725_1267"/>
<gene>
    <name evidence="2" type="ORF">Heshes_21310</name>
    <name evidence="3" type="ORF">SAMN04489725_1267</name>
</gene>
<dbReference type="EMBL" id="BSRA01000012">
    <property type="protein sequence ID" value="GLV14447.1"/>
    <property type="molecule type" value="Genomic_DNA"/>
</dbReference>
<dbReference type="PANTHER" id="PTHR30199:SF0">
    <property type="entry name" value="INNER MEMBRANE PROTEIN YDCO"/>
    <property type="match status" value="1"/>
</dbReference>
<feature type="transmembrane region" description="Helical" evidence="1">
    <location>
        <begin position="324"/>
        <end position="345"/>
    </location>
</feature>
<keyword evidence="1" id="KW-0472">Membrane</keyword>
<feature type="transmembrane region" description="Helical" evidence="1">
    <location>
        <begin position="125"/>
        <end position="147"/>
    </location>
</feature>
<evidence type="ECO:0000313" key="4">
    <source>
        <dbReference type="Proteomes" id="UP000182589"/>
    </source>
</evidence>
<sequence length="408" mass="42665">MFRNVIGLPEALSLGSFTNGLIAWLFGATGPLLIVLQAAAQGHLQETETTSWIFGIYVIPGCLTLLQALLFRQPIGFAFSIPGAVLVGQTLAHHSFSEVIGAYLITGAVIFILGITGVVDRLMRVLPMPVMMGMVSGVLLPFGVGLFQAVRTEPLVNGVPLLVFMVFHLTPRLAKKFPPILAAILATALTLVVARQVHFAGAPVSLAKPHLYLPAWNGGAISQLVLPLVLTVVAIQNAQGIAVLQSEGYQPPVNSMTRWSGIGSIINGLFGAHTACVAGPMTALLTGEESGDPDQKYSAAVVLGILSIVFGLFAPIAASIPHAVPQSTISMLGGIAMISVLTDALKMSFGGGFKKSALFSFLITVSGVSVLHIGSPFWGLVGGVCASYVLDRDDHATLAQRAPVDVSQ</sequence>
<dbReference type="Proteomes" id="UP000182589">
    <property type="component" value="Unassembled WGS sequence"/>
</dbReference>
<evidence type="ECO:0000256" key="1">
    <source>
        <dbReference type="SAM" id="Phobius"/>
    </source>
</evidence>
<dbReference type="PANTHER" id="PTHR30199">
    <property type="entry name" value="MFS FAMILY TRANSPORTER, PREDICTED SUBSTRATE BENZOATE"/>
    <property type="match status" value="1"/>
</dbReference>
<accession>A0A1H2Y045</accession>
<proteinExistence type="predicted"/>
<dbReference type="AlphaFoldDB" id="A0A1H2Y045"/>
<dbReference type="Proteomes" id="UP001157137">
    <property type="component" value="Unassembled WGS sequence"/>
</dbReference>
<dbReference type="EMBL" id="FNOJ01000026">
    <property type="protein sequence ID" value="SDW98345.1"/>
    <property type="molecule type" value="Genomic_DNA"/>
</dbReference>
<feature type="transmembrane region" description="Helical" evidence="1">
    <location>
        <begin position="297"/>
        <end position="318"/>
    </location>
</feature>
<reference evidence="4" key="1">
    <citation type="submission" date="2016-10" db="EMBL/GenBank/DDBJ databases">
        <authorList>
            <person name="Varghese N."/>
        </authorList>
    </citation>
    <scope>NUCLEOTIDE SEQUENCE [LARGE SCALE GENOMIC DNA]</scope>
    <source>
        <strain evidence="4">DSM 12489</strain>
    </source>
</reference>
<keyword evidence="1" id="KW-1133">Transmembrane helix</keyword>
<feature type="transmembrane region" description="Helical" evidence="1">
    <location>
        <begin position="154"/>
        <end position="171"/>
    </location>
</feature>
<feature type="transmembrane region" description="Helical" evidence="1">
    <location>
        <begin position="259"/>
        <end position="285"/>
    </location>
</feature>
<feature type="transmembrane region" description="Helical" evidence="1">
    <location>
        <begin position="99"/>
        <end position="119"/>
    </location>
</feature>
<dbReference type="GO" id="GO:0042925">
    <property type="term" value="F:benzoate transmembrane transporter activity"/>
    <property type="evidence" value="ECO:0007669"/>
    <property type="project" value="InterPro"/>
</dbReference>
<dbReference type="RefSeq" id="WP_074693777.1">
    <property type="nucleotide sequence ID" value="NZ_BSRA01000012.1"/>
</dbReference>
<feature type="transmembrane region" description="Helical" evidence="1">
    <location>
        <begin position="20"/>
        <end position="40"/>
    </location>
</feature>
<reference evidence="2" key="3">
    <citation type="submission" date="2023-02" db="EMBL/GenBank/DDBJ databases">
        <title>Proposal of a novel subspecies: Alicyclobacillus hesperidum subspecies aegle.</title>
        <authorList>
            <person name="Goto K."/>
            <person name="Fujii T."/>
            <person name="Yasui K."/>
            <person name="Mochida K."/>
            <person name="Kato-Tanaka Y."/>
            <person name="Morohoshi S."/>
            <person name="An S.Y."/>
            <person name="Kasai H."/>
            <person name="Yokota A."/>
        </authorList>
    </citation>
    <scope>NUCLEOTIDE SEQUENCE</scope>
    <source>
        <strain evidence="2">DSM 12766</strain>
    </source>
</reference>
<dbReference type="InterPro" id="IPR004711">
    <property type="entry name" value="Benzoate_Transporter"/>
</dbReference>
<dbReference type="Pfam" id="PF03594">
    <property type="entry name" value="BenE"/>
    <property type="match status" value="1"/>
</dbReference>
<feature type="transmembrane region" description="Helical" evidence="1">
    <location>
        <begin position="215"/>
        <end position="239"/>
    </location>
</feature>
<feature type="transmembrane region" description="Helical" evidence="1">
    <location>
        <begin position="177"/>
        <end position="194"/>
    </location>
</feature>
<organism evidence="3 4">
    <name type="scientific">Alicyclobacillus hesperidum</name>
    <dbReference type="NCBI Taxonomy" id="89784"/>
    <lineage>
        <taxon>Bacteria</taxon>
        <taxon>Bacillati</taxon>
        <taxon>Bacillota</taxon>
        <taxon>Bacilli</taxon>
        <taxon>Bacillales</taxon>
        <taxon>Alicyclobacillaceae</taxon>
        <taxon>Alicyclobacillus</taxon>
    </lineage>
</organism>
<evidence type="ECO:0000313" key="3">
    <source>
        <dbReference type="EMBL" id="SDW98345.1"/>
    </source>
</evidence>
<evidence type="ECO:0000313" key="2">
    <source>
        <dbReference type="EMBL" id="GLV14447.1"/>
    </source>
</evidence>
<protein>
    <submittedName>
        <fullName evidence="3">Benzoate membrane transport protein</fullName>
    </submittedName>
    <submittedName>
        <fullName evidence="2">Benzoate transporter</fullName>
    </submittedName>
</protein>
<reference evidence="3" key="2">
    <citation type="submission" date="2016-10" db="EMBL/GenBank/DDBJ databases">
        <authorList>
            <person name="de Groot N.N."/>
        </authorList>
    </citation>
    <scope>NUCLEOTIDE SEQUENCE [LARGE SCALE GENOMIC DNA]</scope>
    <source>
        <strain evidence="3">DSM 12489</strain>
    </source>
</reference>
<dbReference type="GO" id="GO:0005886">
    <property type="term" value="C:plasma membrane"/>
    <property type="evidence" value="ECO:0007669"/>
    <property type="project" value="TreeGrafter"/>
</dbReference>
<name>A0A1H2Y045_9BACL</name>
<keyword evidence="4" id="KW-1185">Reference proteome</keyword>
<feature type="transmembrane region" description="Helical" evidence="1">
    <location>
        <begin position="357"/>
        <end position="378"/>
    </location>
</feature>
<feature type="transmembrane region" description="Helical" evidence="1">
    <location>
        <begin position="52"/>
        <end position="69"/>
    </location>
</feature>
<keyword evidence="1" id="KW-0812">Transmembrane</keyword>